<dbReference type="Proteomes" id="UP000019149">
    <property type="component" value="Unassembled WGS sequence"/>
</dbReference>
<name>W6UTI6_ECHGR</name>
<dbReference type="AlphaFoldDB" id="W6UTI6"/>
<evidence type="ECO:0000313" key="1">
    <source>
        <dbReference type="EMBL" id="EUB61682.1"/>
    </source>
</evidence>
<evidence type="ECO:0000313" key="2">
    <source>
        <dbReference type="Proteomes" id="UP000019149"/>
    </source>
</evidence>
<reference evidence="1 2" key="1">
    <citation type="journal article" date="2013" name="Nat. Genet.">
        <title>The genome of the hydatid tapeworm Echinococcus granulosus.</title>
        <authorList>
            <person name="Zheng H."/>
            <person name="Zhang W."/>
            <person name="Zhang L."/>
            <person name="Zhang Z."/>
            <person name="Li J."/>
            <person name="Lu G."/>
            <person name="Zhu Y."/>
            <person name="Wang Y."/>
            <person name="Huang Y."/>
            <person name="Liu J."/>
            <person name="Kang H."/>
            <person name="Chen J."/>
            <person name="Wang L."/>
            <person name="Chen A."/>
            <person name="Yu S."/>
            <person name="Gao Z."/>
            <person name="Jin L."/>
            <person name="Gu W."/>
            <person name="Wang Z."/>
            <person name="Zhao L."/>
            <person name="Shi B."/>
            <person name="Wen H."/>
            <person name="Lin R."/>
            <person name="Jones M.K."/>
            <person name="Brejova B."/>
            <person name="Vinar T."/>
            <person name="Zhao G."/>
            <person name="McManus D.P."/>
            <person name="Chen Z."/>
            <person name="Zhou Y."/>
            <person name="Wang S."/>
        </authorList>
    </citation>
    <scope>NUCLEOTIDE SEQUENCE [LARGE SCALE GENOMIC DNA]</scope>
</reference>
<protein>
    <submittedName>
        <fullName evidence="1">Uncharacterized protein</fullName>
    </submittedName>
</protein>
<keyword evidence="2" id="KW-1185">Reference proteome</keyword>
<dbReference type="GeneID" id="36339211"/>
<sequence>MQKSSGELWYSRSEVSLTNFQIAFIVKDSELQKYYSPVAGYLKAIRCLWVNFLCTLMGIAQLLKESLSTSKAETNKGETEICYINDLLNSKLLLNQTSNTLGEQIPSFLMILEQTYYSDNPTVLFSQLVCADVFRLVVVGCLRVRSKKIPAKLVFHQSSDEMQIV</sequence>
<organism evidence="1 2">
    <name type="scientific">Echinococcus granulosus</name>
    <name type="common">Hydatid tapeworm</name>
    <dbReference type="NCBI Taxonomy" id="6210"/>
    <lineage>
        <taxon>Eukaryota</taxon>
        <taxon>Metazoa</taxon>
        <taxon>Spiralia</taxon>
        <taxon>Lophotrochozoa</taxon>
        <taxon>Platyhelminthes</taxon>
        <taxon>Cestoda</taxon>
        <taxon>Eucestoda</taxon>
        <taxon>Cyclophyllidea</taxon>
        <taxon>Taeniidae</taxon>
        <taxon>Echinococcus</taxon>
        <taxon>Echinococcus granulosus group</taxon>
    </lineage>
</organism>
<comment type="caution">
    <text evidence="1">The sequence shown here is derived from an EMBL/GenBank/DDBJ whole genome shotgun (WGS) entry which is preliminary data.</text>
</comment>
<dbReference type="CTD" id="36339211"/>
<accession>W6UTI6</accession>
<gene>
    <name evidence="1" type="ORF">EGR_03496</name>
</gene>
<dbReference type="EMBL" id="APAU02000018">
    <property type="protein sequence ID" value="EUB61682.1"/>
    <property type="molecule type" value="Genomic_DNA"/>
</dbReference>
<dbReference type="RefSeq" id="XP_024352878.1">
    <property type="nucleotide sequence ID" value="XM_024492745.1"/>
</dbReference>
<dbReference type="KEGG" id="egl:EGR_03496"/>
<proteinExistence type="predicted"/>